<keyword evidence="2" id="KW-1134">Transmembrane beta strand</keyword>
<dbReference type="Gene3D" id="1.20.1600.10">
    <property type="entry name" value="Outer membrane efflux proteins (OEP)"/>
    <property type="match status" value="1"/>
</dbReference>
<organism evidence="3 4">
    <name type="scientific">Variovorax paradoxus</name>
    <dbReference type="NCBI Taxonomy" id="34073"/>
    <lineage>
        <taxon>Bacteria</taxon>
        <taxon>Pseudomonadati</taxon>
        <taxon>Pseudomonadota</taxon>
        <taxon>Betaproteobacteria</taxon>
        <taxon>Burkholderiales</taxon>
        <taxon>Comamonadaceae</taxon>
        <taxon>Variovorax</taxon>
    </lineage>
</organism>
<feature type="signal peptide" evidence="2">
    <location>
        <begin position="1"/>
        <end position="25"/>
    </location>
</feature>
<comment type="subcellular location">
    <subcellularLocation>
        <location evidence="2">Cell membrane</location>
        <topology evidence="2">Lipid-anchor</topology>
    </subcellularLocation>
</comment>
<gene>
    <name evidence="3" type="ORF">DI563_20435</name>
</gene>
<keyword evidence="2" id="KW-0812">Transmembrane</keyword>
<keyword evidence="3" id="KW-0808">Transferase</keyword>
<dbReference type="PANTHER" id="PTHR30203">
    <property type="entry name" value="OUTER MEMBRANE CATION EFFLUX PROTEIN"/>
    <property type="match status" value="1"/>
</dbReference>
<dbReference type="PANTHER" id="PTHR30203:SF33">
    <property type="entry name" value="BLR4455 PROTEIN"/>
    <property type="match status" value="1"/>
</dbReference>
<reference evidence="3 4" key="1">
    <citation type="submission" date="2017-08" db="EMBL/GenBank/DDBJ databases">
        <title>Infants hospitalized years apart are colonized by the same room-sourced microbial strains.</title>
        <authorList>
            <person name="Brooks B."/>
            <person name="Olm M.R."/>
            <person name="Firek B.A."/>
            <person name="Baker R."/>
            <person name="Thomas B.C."/>
            <person name="Morowitz M.J."/>
            <person name="Banfield J.F."/>
        </authorList>
    </citation>
    <scope>NUCLEOTIDE SEQUENCE [LARGE SCALE GENOMIC DNA]</scope>
    <source>
        <strain evidence="3">S2_005_003_R2_41</strain>
    </source>
</reference>
<sequence length="500" mass="52342">MSRGPMRVGSLCVVAAIVALTGCTAGPDFRVPQPPAVDRYTAQDLPAATAGTPGPGGEAQRFALDAPVDPRWWQAFGSGALDRLVEDALARNPDLQSADAALESARALAQAQQATLWPSADLHLQPTRQSIAASTSSPLASGASIYTLHTAQLNIAYSPDLFGGGRRQVENARAQAKTQAFQREAARLTLANGVVATAIQEASTRAQRDAVREMVALAAEQLDAVRRQQAAGVSGPADVAAQEAAQAQVAALAPPLDKQLALLRDQLAVLTGRTPAEANDLPEIDLRQLRMPATLPLSLPSHLVRQRPDVRAAEAQLEAANAQIGVATAARLPSLNLTANLGASALTLGQLGRTGSGFWGVAGDLAQPLFDAGALARREEAARAGERQAAAQYRSTVLAAFQNVADTLHAIEADARALLLAQQFDAAAERSWQIARGQWQAGAVAYPAVQAAQQARVQAGLSLVQARAARHADVTALFQALGGGWWERTDLPPELVAQGR</sequence>
<comment type="caution">
    <text evidence="3">The sequence shown here is derived from an EMBL/GenBank/DDBJ whole genome shotgun (WGS) entry which is preliminary data.</text>
</comment>
<evidence type="ECO:0000313" key="4">
    <source>
        <dbReference type="Proteomes" id="UP000249135"/>
    </source>
</evidence>
<name>A0A2W5RZV1_VARPD</name>
<dbReference type="NCBIfam" id="TIGR01845">
    <property type="entry name" value="outer_NodT"/>
    <property type="match status" value="1"/>
</dbReference>
<evidence type="ECO:0000256" key="2">
    <source>
        <dbReference type="RuleBase" id="RU362097"/>
    </source>
</evidence>
<keyword evidence="2" id="KW-0449">Lipoprotein</keyword>
<feature type="chain" id="PRO_5015798078" evidence="2">
    <location>
        <begin position="26"/>
        <end position="500"/>
    </location>
</feature>
<protein>
    <submittedName>
        <fullName evidence="3">Histidine kinase</fullName>
    </submittedName>
</protein>
<evidence type="ECO:0000313" key="3">
    <source>
        <dbReference type="EMBL" id="PZQ68440.1"/>
    </source>
</evidence>
<dbReference type="EMBL" id="QFPP01000321">
    <property type="protein sequence ID" value="PZQ68440.1"/>
    <property type="molecule type" value="Genomic_DNA"/>
</dbReference>
<dbReference type="Gene3D" id="2.20.200.10">
    <property type="entry name" value="Outer membrane efflux proteins (OEP)"/>
    <property type="match status" value="1"/>
</dbReference>
<dbReference type="InterPro" id="IPR010131">
    <property type="entry name" value="MdtP/NodT-like"/>
</dbReference>
<comment type="similarity">
    <text evidence="1 2">Belongs to the outer membrane factor (OMF) (TC 1.B.17) family.</text>
</comment>
<keyword evidence="3" id="KW-0418">Kinase</keyword>
<keyword evidence="2" id="KW-0472">Membrane</keyword>
<dbReference type="GO" id="GO:0015562">
    <property type="term" value="F:efflux transmembrane transporter activity"/>
    <property type="evidence" value="ECO:0007669"/>
    <property type="project" value="InterPro"/>
</dbReference>
<accession>A0A2W5RZV1</accession>
<dbReference type="PROSITE" id="PS51257">
    <property type="entry name" value="PROKAR_LIPOPROTEIN"/>
    <property type="match status" value="1"/>
</dbReference>
<keyword evidence="2" id="KW-0732">Signal</keyword>
<dbReference type="Proteomes" id="UP000249135">
    <property type="component" value="Unassembled WGS sequence"/>
</dbReference>
<dbReference type="SUPFAM" id="SSF56954">
    <property type="entry name" value="Outer membrane efflux proteins (OEP)"/>
    <property type="match status" value="1"/>
</dbReference>
<proteinExistence type="inferred from homology"/>
<dbReference type="GO" id="GO:0005886">
    <property type="term" value="C:plasma membrane"/>
    <property type="evidence" value="ECO:0007669"/>
    <property type="project" value="UniProtKB-SubCell"/>
</dbReference>
<dbReference type="InterPro" id="IPR003423">
    <property type="entry name" value="OMP_efflux"/>
</dbReference>
<dbReference type="Pfam" id="PF02321">
    <property type="entry name" value="OEP"/>
    <property type="match status" value="2"/>
</dbReference>
<dbReference type="AlphaFoldDB" id="A0A2W5RZV1"/>
<keyword evidence="2" id="KW-0564">Palmitate</keyword>
<evidence type="ECO:0000256" key="1">
    <source>
        <dbReference type="ARBA" id="ARBA00007613"/>
    </source>
</evidence>
<dbReference type="GO" id="GO:0016301">
    <property type="term" value="F:kinase activity"/>
    <property type="evidence" value="ECO:0007669"/>
    <property type="project" value="UniProtKB-KW"/>
</dbReference>